<dbReference type="OrthoDB" id="266020at2759"/>
<dbReference type="STRING" id="180498.A0A067KF60"/>
<dbReference type="EMBL" id="KK914634">
    <property type="protein sequence ID" value="KDP30900.1"/>
    <property type="molecule type" value="Genomic_DNA"/>
</dbReference>
<dbReference type="AlphaFoldDB" id="A0A067KF60"/>
<dbReference type="InterPro" id="IPR053234">
    <property type="entry name" value="RPM1_Interactor"/>
</dbReference>
<accession>A0A067KF60</accession>
<sequence>MKEMEKENEIEIQESPLRPIFCLKRKVDMKPFDEIYDCFILDFDPGEPLHSISNLSLSTDDELSIVAERGQVACRDYPHPRHLCLKYPFEKTPHENYCHLCYCYACDTVAPCLYWTDPKSAHCNATEQIDAWKSERKLRKIESPIHN</sequence>
<keyword evidence="2" id="KW-1185">Reference proteome</keyword>
<organism evidence="1 2">
    <name type="scientific">Jatropha curcas</name>
    <name type="common">Barbados nut</name>
    <dbReference type="NCBI Taxonomy" id="180498"/>
    <lineage>
        <taxon>Eukaryota</taxon>
        <taxon>Viridiplantae</taxon>
        <taxon>Streptophyta</taxon>
        <taxon>Embryophyta</taxon>
        <taxon>Tracheophyta</taxon>
        <taxon>Spermatophyta</taxon>
        <taxon>Magnoliopsida</taxon>
        <taxon>eudicotyledons</taxon>
        <taxon>Gunneridae</taxon>
        <taxon>Pentapetalae</taxon>
        <taxon>rosids</taxon>
        <taxon>fabids</taxon>
        <taxon>Malpighiales</taxon>
        <taxon>Euphorbiaceae</taxon>
        <taxon>Crotonoideae</taxon>
        <taxon>Jatropheae</taxon>
        <taxon>Jatropha</taxon>
    </lineage>
</organism>
<evidence type="ECO:0000313" key="1">
    <source>
        <dbReference type="EMBL" id="KDP30900.1"/>
    </source>
</evidence>
<protein>
    <submittedName>
        <fullName evidence="1">Uncharacterized protein</fullName>
    </submittedName>
</protein>
<dbReference type="Proteomes" id="UP000027138">
    <property type="component" value="Unassembled WGS sequence"/>
</dbReference>
<name>A0A067KF60_JATCU</name>
<dbReference type="PANTHER" id="PTHR33443">
    <property type="entry name" value="ZGC:112980"/>
    <property type="match status" value="1"/>
</dbReference>
<reference evidence="1 2" key="1">
    <citation type="journal article" date="2014" name="PLoS ONE">
        <title>Global Analysis of Gene Expression Profiles in Physic Nut (Jatropha curcas L.) Seedlings Exposed to Salt Stress.</title>
        <authorList>
            <person name="Zhang L."/>
            <person name="Zhang C."/>
            <person name="Wu P."/>
            <person name="Chen Y."/>
            <person name="Li M."/>
            <person name="Jiang H."/>
            <person name="Wu G."/>
        </authorList>
    </citation>
    <scope>NUCLEOTIDE SEQUENCE [LARGE SCALE GENOMIC DNA]</scope>
    <source>
        <strain evidence="2">cv. GZQX0401</strain>
        <tissue evidence="1">Young leaves</tissue>
    </source>
</reference>
<proteinExistence type="predicted"/>
<evidence type="ECO:0000313" key="2">
    <source>
        <dbReference type="Proteomes" id="UP000027138"/>
    </source>
</evidence>
<dbReference type="PANTHER" id="PTHR33443:SF30">
    <property type="entry name" value="SARCOSINE DEHYDROGENASE-2C PROTEIN"/>
    <property type="match status" value="1"/>
</dbReference>
<gene>
    <name evidence="1" type="ORF">JCGZ_15512</name>
</gene>